<name>H9CJF4_VIBCL</name>
<dbReference type="PANTHER" id="PTHR43798">
    <property type="entry name" value="MONOACYLGLYCEROL LIPASE"/>
    <property type="match status" value="1"/>
</dbReference>
<dbReference type="InterPro" id="IPR000073">
    <property type="entry name" value="AB_hydrolase_1"/>
</dbReference>
<dbReference type="InterPro" id="IPR050266">
    <property type="entry name" value="AB_hydrolase_sf"/>
</dbReference>
<dbReference type="PRINTS" id="PR00111">
    <property type="entry name" value="ABHYDROLASE"/>
</dbReference>
<dbReference type="EMBL" id="JQ345361">
    <property type="protein sequence ID" value="AFD29049.1"/>
    <property type="molecule type" value="Genomic_DNA"/>
</dbReference>
<evidence type="ECO:0000313" key="2">
    <source>
        <dbReference type="EMBL" id="AFD29049.1"/>
    </source>
</evidence>
<organism evidence="2">
    <name type="scientific">Vibrio cholerae O37</name>
    <dbReference type="NCBI Taxonomy" id="185332"/>
    <lineage>
        <taxon>Bacteria</taxon>
        <taxon>Pseudomonadati</taxon>
        <taxon>Pseudomonadota</taxon>
        <taxon>Gammaproteobacteria</taxon>
        <taxon>Vibrionales</taxon>
        <taxon>Vibrionaceae</taxon>
        <taxon>Vibrio</taxon>
    </lineage>
</organism>
<dbReference type="PANTHER" id="PTHR43798:SF33">
    <property type="entry name" value="HYDROLASE, PUTATIVE (AFU_ORTHOLOGUE AFUA_2G14860)-RELATED"/>
    <property type="match status" value="1"/>
</dbReference>
<feature type="domain" description="AB hydrolase-1" evidence="1">
    <location>
        <begin position="20"/>
        <end position="244"/>
    </location>
</feature>
<dbReference type="Pfam" id="PF00561">
    <property type="entry name" value="Abhydrolase_1"/>
    <property type="match status" value="1"/>
</dbReference>
<dbReference type="GO" id="GO:0046464">
    <property type="term" value="P:acylglycerol catabolic process"/>
    <property type="evidence" value="ECO:0007669"/>
    <property type="project" value="TreeGrafter"/>
</dbReference>
<dbReference type="GO" id="GO:0047570">
    <property type="term" value="F:3-oxoadipate enol-lactonase activity"/>
    <property type="evidence" value="ECO:0007669"/>
    <property type="project" value="UniProtKB-EC"/>
</dbReference>
<accession>H9CJF4</accession>
<dbReference type="SUPFAM" id="SSF53474">
    <property type="entry name" value="alpha/beta-Hydrolases"/>
    <property type="match status" value="1"/>
</dbReference>
<dbReference type="EC" id="3.1.1.24" evidence="2"/>
<protein>
    <submittedName>
        <fullName evidence="2">Beta-ketoadipate enol-lactone hydrolase</fullName>
        <ecNumber evidence="2">3.1.1.24</ecNumber>
    </submittedName>
</protein>
<proteinExistence type="predicted"/>
<dbReference type="InterPro" id="IPR029058">
    <property type="entry name" value="AB_hydrolase_fold"/>
</dbReference>
<dbReference type="Gene3D" id="3.40.50.1820">
    <property type="entry name" value="alpha/beta hydrolase"/>
    <property type="match status" value="1"/>
</dbReference>
<dbReference type="AlphaFoldDB" id="H9CJF4"/>
<reference evidence="2" key="1">
    <citation type="journal article" date="2012" name="FEBS Lett.">
        <title>Genomic analysis of ICEVchBan8: An atypical genetic element in Vibrio cholerae.</title>
        <authorList>
            <person name="Taviani E."/>
            <person name="Spagnoletti M."/>
            <person name="Ceccarelli D."/>
            <person name="Haley B.J."/>
            <person name="Hasan N.A."/>
            <person name="Chen A."/>
            <person name="Colombo M.M."/>
            <person name="Huq A."/>
            <person name="Colwell R.R."/>
        </authorList>
    </citation>
    <scope>NUCLEOTIDE SEQUENCE</scope>
    <source>
        <strain evidence="2">MZ03</strain>
    </source>
</reference>
<sequence length="261" mass="30630">MFIHNIYCYDSEYDENSNKPVLVMLHGFFMDGRMFTQQIHALKHQYRIICPDFRGFGNTLWDKHPFSLCDLVDDVIRCLNELNIEQFYLAGMSMGGYVAQRLAIRYSNRVKGLILIATQHGIENFETIEQYHQLLDGWNNSLARSEIIDHLLEAFFDRNIHDKLYWKYIWSSLTYDQIFYPMHAMLTRESIETELRLLRMPCLILHGDADTGIPVSAAHQLKELLPQAILHTIESGRHAINITHYDEVNQAIEKFLILHNQ</sequence>
<evidence type="ECO:0000259" key="1">
    <source>
        <dbReference type="Pfam" id="PF00561"/>
    </source>
</evidence>
<keyword evidence="2" id="KW-0378">Hydrolase</keyword>
<dbReference type="GO" id="GO:0016020">
    <property type="term" value="C:membrane"/>
    <property type="evidence" value="ECO:0007669"/>
    <property type="project" value="TreeGrafter"/>
</dbReference>
<dbReference type="GO" id="GO:0047372">
    <property type="term" value="F:monoacylglycerol lipase activity"/>
    <property type="evidence" value="ECO:0007669"/>
    <property type="project" value="TreeGrafter"/>
</dbReference>